<feature type="chain" id="PRO_5044819328" evidence="2">
    <location>
        <begin position="26"/>
        <end position="196"/>
    </location>
</feature>
<feature type="region of interest" description="Disordered" evidence="1">
    <location>
        <begin position="173"/>
        <end position="196"/>
    </location>
</feature>
<feature type="compositionally biased region" description="Basic and acidic residues" evidence="1">
    <location>
        <begin position="87"/>
        <end position="99"/>
    </location>
</feature>
<keyword evidence="4" id="KW-1185">Reference proteome</keyword>
<dbReference type="PANTHER" id="PTHR36313">
    <property type="entry name" value="ROOT MERISTEM GROWTH FACTOR 2"/>
    <property type="match status" value="1"/>
</dbReference>
<dbReference type="InterPro" id="IPR038804">
    <property type="entry name" value="RGF3"/>
</dbReference>
<dbReference type="Proteomes" id="UP001630127">
    <property type="component" value="Unassembled WGS sequence"/>
</dbReference>
<name>A0ABD2YYP9_9GENT</name>
<accession>A0ABD2YYP9</accession>
<feature type="region of interest" description="Disordered" evidence="1">
    <location>
        <begin position="87"/>
        <end position="108"/>
    </location>
</feature>
<evidence type="ECO:0000256" key="1">
    <source>
        <dbReference type="SAM" id="MobiDB-lite"/>
    </source>
</evidence>
<organism evidence="3 4">
    <name type="scientific">Cinchona calisaya</name>
    <dbReference type="NCBI Taxonomy" id="153742"/>
    <lineage>
        <taxon>Eukaryota</taxon>
        <taxon>Viridiplantae</taxon>
        <taxon>Streptophyta</taxon>
        <taxon>Embryophyta</taxon>
        <taxon>Tracheophyta</taxon>
        <taxon>Spermatophyta</taxon>
        <taxon>Magnoliopsida</taxon>
        <taxon>eudicotyledons</taxon>
        <taxon>Gunneridae</taxon>
        <taxon>Pentapetalae</taxon>
        <taxon>asterids</taxon>
        <taxon>lamiids</taxon>
        <taxon>Gentianales</taxon>
        <taxon>Rubiaceae</taxon>
        <taxon>Cinchonoideae</taxon>
        <taxon>Cinchoneae</taxon>
        <taxon>Cinchona</taxon>
    </lineage>
</organism>
<sequence>MVRISFNHFVLGIMVLLLALKDCEAYNNRGIQKTEVEGGDGVMVQARKEIHNGKEILVDFRGDVEDISGILGGRKMMMKELSNEVMKKEENKKTNEETSKISVRRPKNVPNSDQGCLHKCTKADSISCRLKCSYVTKSTSVSKKSDHQDSESFQNLDSKKLLEAASHEIANLMNKDYPGGGGPGYRTPINNNEPLH</sequence>
<dbReference type="PANTHER" id="PTHR36313:SF7">
    <property type="entry name" value="OS09G0474600 PROTEIN"/>
    <property type="match status" value="1"/>
</dbReference>
<evidence type="ECO:0000313" key="4">
    <source>
        <dbReference type="Proteomes" id="UP001630127"/>
    </source>
</evidence>
<comment type="caution">
    <text evidence="3">The sequence shown here is derived from an EMBL/GenBank/DDBJ whole genome shotgun (WGS) entry which is preliminary data.</text>
</comment>
<protein>
    <submittedName>
        <fullName evidence="3">Uncharacterized protein</fullName>
    </submittedName>
</protein>
<evidence type="ECO:0000256" key="2">
    <source>
        <dbReference type="SAM" id="SignalP"/>
    </source>
</evidence>
<reference evidence="3 4" key="1">
    <citation type="submission" date="2024-11" db="EMBL/GenBank/DDBJ databases">
        <title>A near-complete genome assembly of Cinchona calisaya.</title>
        <authorList>
            <person name="Lian D.C."/>
            <person name="Zhao X.W."/>
            <person name="Wei L."/>
        </authorList>
    </citation>
    <scope>NUCLEOTIDE SEQUENCE [LARGE SCALE GENOMIC DNA]</scope>
    <source>
        <tissue evidence="3">Nenye</tissue>
    </source>
</reference>
<dbReference type="AlphaFoldDB" id="A0ABD2YYP9"/>
<gene>
    <name evidence="3" type="ORF">ACH5RR_025114</name>
</gene>
<keyword evidence="2" id="KW-0732">Signal</keyword>
<dbReference type="EMBL" id="JBJUIK010000011">
    <property type="protein sequence ID" value="KAL3512397.1"/>
    <property type="molecule type" value="Genomic_DNA"/>
</dbReference>
<feature type="signal peptide" evidence="2">
    <location>
        <begin position="1"/>
        <end position="25"/>
    </location>
</feature>
<proteinExistence type="predicted"/>
<evidence type="ECO:0000313" key="3">
    <source>
        <dbReference type="EMBL" id="KAL3512397.1"/>
    </source>
</evidence>